<dbReference type="InterPro" id="IPR018490">
    <property type="entry name" value="cNMP-bd_dom_sf"/>
</dbReference>
<evidence type="ECO:0000313" key="4">
    <source>
        <dbReference type="Proteomes" id="UP000485058"/>
    </source>
</evidence>
<dbReference type="PANTHER" id="PTHR45651">
    <property type="entry name" value="CYCLIC NUCLEOTIDE-GATED ION CHANNEL 15-RELATED-RELATED"/>
    <property type="match status" value="1"/>
</dbReference>
<keyword evidence="4" id="KW-1185">Reference proteome</keyword>
<dbReference type="EMBL" id="BLLF01002233">
    <property type="protein sequence ID" value="GFH23274.1"/>
    <property type="molecule type" value="Genomic_DNA"/>
</dbReference>
<dbReference type="Proteomes" id="UP000485058">
    <property type="component" value="Unassembled WGS sequence"/>
</dbReference>
<name>A0A699ZX64_HAELA</name>
<reference evidence="3 4" key="1">
    <citation type="submission" date="2020-02" db="EMBL/GenBank/DDBJ databases">
        <title>Draft genome sequence of Haematococcus lacustris strain NIES-144.</title>
        <authorList>
            <person name="Morimoto D."/>
            <person name="Nakagawa S."/>
            <person name="Yoshida T."/>
            <person name="Sawayama S."/>
        </authorList>
    </citation>
    <scope>NUCLEOTIDE SEQUENCE [LARGE SCALE GENOMIC DNA]</scope>
    <source>
        <strain evidence="3 4">NIES-144</strain>
    </source>
</reference>
<dbReference type="GO" id="GO:0016020">
    <property type="term" value="C:membrane"/>
    <property type="evidence" value="ECO:0007669"/>
    <property type="project" value="UniProtKB-SubCell"/>
</dbReference>
<evidence type="ECO:0000256" key="2">
    <source>
        <dbReference type="ARBA" id="ARBA00023303"/>
    </source>
</evidence>
<comment type="caution">
    <text evidence="3">The sequence shown here is derived from an EMBL/GenBank/DDBJ whole genome shotgun (WGS) entry which is preliminary data.</text>
</comment>
<keyword evidence="1" id="KW-0813">Transport</keyword>
<dbReference type="SUPFAM" id="SSF51206">
    <property type="entry name" value="cAMP-binding domain-like"/>
    <property type="match status" value="1"/>
</dbReference>
<keyword evidence="2" id="KW-0407">Ion channel</keyword>
<feature type="non-terminal residue" evidence="3">
    <location>
        <position position="156"/>
    </location>
</feature>
<proteinExistence type="predicted"/>
<dbReference type="GO" id="GO:0034220">
    <property type="term" value="P:monoatomic ion transmembrane transport"/>
    <property type="evidence" value="ECO:0007669"/>
    <property type="project" value="UniProtKB-KW"/>
</dbReference>
<dbReference type="Gene3D" id="1.10.287.630">
    <property type="entry name" value="Helix hairpin bin"/>
    <property type="match status" value="1"/>
</dbReference>
<evidence type="ECO:0000256" key="1">
    <source>
        <dbReference type="ARBA" id="ARBA00023286"/>
    </source>
</evidence>
<evidence type="ECO:0000313" key="3">
    <source>
        <dbReference type="EMBL" id="GFH23274.1"/>
    </source>
</evidence>
<accession>A0A699ZX64</accession>
<protein>
    <recommendedName>
        <fullName evidence="5">Cyclic nucleotide-binding domain-containing protein</fullName>
    </recommendedName>
</protein>
<keyword evidence="1" id="KW-1071">Ligand-gated ion channel</keyword>
<organism evidence="3 4">
    <name type="scientific">Haematococcus lacustris</name>
    <name type="common">Green alga</name>
    <name type="synonym">Haematococcus pluvialis</name>
    <dbReference type="NCBI Taxonomy" id="44745"/>
    <lineage>
        <taxon>Eukaryota</taxon>
        <taxon>Viridiplantae</taxon>
        <taxon>Chlorophyta</taxon>
        <taxon>core chlorophytes</taxon>
        <taxon>Chlorophyceae</taxon>
        <taxon>CS clade</taxon>
        <taxon>Chlamydomonadales</taxon>
        <taxon>Haematococcaceae</taxon>
        <taxon>Haematococcus</taxon>
    </lineage>
</organism>
<dbReference type="AlphaFoldDB" id="A0A699ZX64"/>
<evidence type="ECO:0008006" key="5">
    <source>
        <dbReference type="Google" id="ProtNLM"/>
    </source>
</evidence>
<keyword evidence="1" id="KW-0406">Ion transport</keyword>
<gene>
    <name evidence="3" type="ORF">HaLaN_20865</name>
</gene>
<sequence length="156" mass="17405">MLGLLVGSVADMLTSASAEARNTKALRAKMTEVDEWLIRRHLPSRTRRQIHMYYTDEWTPGKENPLESQILHDLPLALRTQTVVHMTQHSLTALPLVSGLVWAYTPWMADKAKELVLTALAAHMEPLQIASGHVLCRDGDLLEGMWVLTDGQLAAV</sequence>